<feature type="region of interest" description="Disordered" evidence="1">
    <location>
        <begin position="100"/>
        <end position="185"/>
    </location>
</feature>
<dbReference type="GO" id="GO:0000178">
    <property type="term" value="C:exosome (RNase complex)"/>
    <property type="evidence" value="ECO:0007669"/>
    <property type="project" value="TreeGrafter"/>
</dbReference>
<dbReference type="PANTHER" id="PTHR21563">
    <property type="entry name" value="ZINC FINGER C3H1 DOMAIN-CONTAINING PROTEIN"/>
    <property type="match status" value="1"/>
</dbReference>
<dbReference type="Proteomes" id="UP000230750">
    <property type="component" value="Unassembled WGS sequence"/>
</dbReference>
<dbReference type="InterPro" id="IPR011990">
    <property type="entry name" value="TPR-like_helical_dom_sf"/>
</dbReference>
<dbReference type="OrthoDB" id="1922977at2759"/>
<keyword evidence="3" id="KW-1185">Reference proteome</keyword>
<sequence length="1119" mass="128565">MRSKRESSSSLEICLSIEEKLREELSALKVTEVVDFPLLTTIQQLRDEQAAMTKRETQLASKDRINNYGVSKAGKTRANELHRLKKLEEQYALKIKRYKEAQAKASSQPSAASTNGDNRKRNSKETPRPAVSIYQKDKIQFSVNNTPTQTDSETEKENIDRENNGVGRTKRRRSWLDDNSSLTPQLSGKQKRLTQITNFTEKLNYSQDKKSLMEAGKVVDGKKKENVIVDWYSDRPLVGPQRGDYLHPSNYFTAELSLGKNKKHWIPMGRSIGHIGNTGVSPNPNFSNNVDPRRVLCKFELNEQVNKETSGCQSKDKQYFCLNSVTRQLRKDKVEVPILCERQWKPKKEGDKENRTESSHREEEEADDFQVLRSKKVPEAIRIMGVDDSRYYCGREKNIENLESLVLEESHDTELWLKLVSLILQEGSAECQDRALNALSRGLEHNPSSADLWPVYLSLYSSRPEHPDLVEFVHKLCSIPKTTLCTGSHRKKHGQIRYRLQTNVHKVKFCIKCLEVAKTFQSKISSCQDILQLLTSDVSKKKEDRNSHRIFETVLYQTQVLILTGRFEEACRFLQNVLTSSENEGIFLSFLTRPDVSLLWVAYIHLQSFRSLPTCLFEESGSGLGHVRKKTHFICPWHQPFSRSVDDVLTLFETASQSVKDDLFQSCSILYHNWVAVLTSSNRMQEAVDRCRQILEKYPVETSIWKTLLVLEMKRSQDIIKVREIYYEAFIKCPPSPELYYTAAKLENMEGFPAEAVSLLSDCAASFYDLPTEGASGEDTFNLFRILLNQPVPLSFKSPPMQQRLQPILETSQAYIWLCFCFLLTLKSSSPSAVGGEGDLGMEPKDAFELALSSRSTGEGLLDICLEYFQYQLRRPGPKPEERGKTLRQLVKNIITTRPSSFTYPFDEKHFYIDYSFHNTLLDVYLAYLQPKYLTEAYEDYLSMMPKNLGLLQKFLDFLWVDEGYHYIKFLAKSTLATHPKCLFLWNAIARQWNSLGYWRTLRQLNQRQLVKAPRIPMAATFSQTPRRVHQHQMVYLAAAVPVILTVQRLTLGDSLEGIIVHVAGNGNILVMYPRIFAVSISDDVLIHKIVLSVLEVKFEICYSWGMGEVVGRWVRYIN</sequence>
<dbReference type="EMBL" id="MRZV01001009">
    <property type="protein sequence ID" value="PIK41551.1"/>
    <property type="molecule type" value="Genomic_DNA"/>
</dbReference>
<dbReference type="PANTHER" id="PTHR21563:SF3">
    <property type="entry name" value="ZINC FINGER C3H1 DOMAIN-CONTAINING PROTEIN"/>
    <property type="match status" value="1"/>
</dbReference>
<name>A0A2G8K0L8_STIJA</name>
<evidence type="ECO:0000256" key="1">
    <source>
        <dbReference type="SAM" id="MobiDB-lite"/>
    </source>
</evidence>
<dbReference type="AlphaFoldDB" id="A0A2G8K0L8"/>
<dbReference type="SUPFAM" id="SSF48452">
    <property type="entry name" value="TPR-like"/>
    <property type="match status" value="1"/>
</dbReference>
<protein>
    <submittedName>
        <fullName evidence="2">Putative zinc finger C3H1 domain-containing protein isoform X1</fullName>
    </submittedName>
</protein>
<feature type="region of interest" description="Disordered" evidence="1">
    <location>
        <begin position="347"/>
        <end position="368"/>
    </location>
</feature>
<feature type="compositionally biased region" description="Low complexity" evidence="1">
    <location>
        <begin position="103"/>
        <end position="113"/>
    </location>
</feature>
<dbReference type="GO" id="GO:0006396">
    <property type="term" value="P:RNA processing"/>
    <property type="evidence" value="ECO:0007669"/>
    <property type="project" value="InterPro"/>
</dbReference>
<feature type="compositionally biased region" description="Polar residues" evidence="1">
    <location>
        <begin position="141"/>
        <end position="151"/>
    </location>
</feature>
<dbReference type="STRING" id="307972.A0A2G8K0L8"/>
<feature type="compositionally biased region" description="Basic and acidic residues" evidence="1">
    <location>
        <begin position="153"/>
        <end position="163"/>
    </location>
</feature>
<feature type="compositionally biased region" description="Basic and acidic residues" evidence="1">
    <location>
        <begin position="347"/>
        <end position="363"/>
    </location>
</feature>
<proteinExistence type="predicted"/>
<dbReference type="InterPro" id="IPR003107">
    <property type="entry name" value="HAT"/>
</dbReference>
<accession>A0A2G8K0L8</accession>
<feature type="compositionally biased region" description="Basic and acidic residues" evidence="1">
    <location>
        <begin position="117"/>
        <end position="127"/>
    </location>
</feature>
<gene>
    <name evidence="2" type="ORF">BSL78_21602</name>
</gene>
<dbReference type="InterPro" id="IPR039278">
    <property type="entry name" value="Red1"/>
</dbReference>
<evidence type="ECO:0000313" key="2">
    <source>
        <dbReference type="EMBL" id="PIK41551.1"/>
    </source>
</evidence>
<organism evidence="2 3">
    <name type="scientific">Stichopus japonicus</name>
    <name type="common">Sea cucumber</name>
    <dbReference type="NCBI Taxonomy" id="307972"/>
    <lineage>
        <taxon>Eukaryota</taxon>
        <taxon>Metazoa</taxon>
        <taxon>Echinodermata</taxon>
        <taxon>Eleutherozoa</taxon>
        <taxon>Echinozoa</taxon>
        <taxon>Holothuroidea</taxon>
        <taxon>Aspidochirotacea</taxon>
        <taxon>Aspidochirotida</taxon>
        <taxon>Stichopodidae</taxon>
        <taxon>Apostichopus</taxon>
    </lineage>
</organism>
<evidence type="ECO:0000313" key="3">
    <source>
        <dbReference type="Proteomes" id="UP000230750"/>
    </source>
</evidence>
<dbReference type="Gene3D" id="1.25.40.10">
    <property type="entry name" value="Tetratricopeptide repeat domain"/>
    <property type="match status" value="1"/>
</dbReference>
<comment type="caution">
    <text evidence="2">The sequence shown here is derived from an EMBL/GenBank/DDBJ whole genome shotgun (WGS) entry which is preliminary data.</text>
</comment>
<reference evidence="2 3" key="1">
    <citation type="journal article" date="2017" name="PLoS Biol.">
        <title>The sea cucumber genome provides insights into morphological evolution and visceral regeneration.</title>
        <authorList>
            <person name="Zhang X."/>
            <person name="Sun L."/>
            <person name="Yuan J."/>
            <person name="Sun Y."/>
            <person name="Gao Y."/>
            <person name="Zhang L."/>
            <person name="Li S."/>
            <person name="Dai H."/>
            <person name="Hamel J.F."/>
            <person name="Liu C."/>
            <person name="Yu Y."/>
            <person name="Liu S."/>
            <person name="Lin W."/>
            <person name="Guo K."/>
            <person name="Jin S."/>
            <person name="Xu P."/>
            <person name="Storey K.B."/>
            <person name="Huan P."/>
            <person name="Zhang T."/>
            <person name="Zhou Y."/>
            <person name="Zhang J."/>
            <person name="Lin C."/>
            <person name="Li X."/>
            <person name="Xing L."/>
            <person name="Huo D."/>
            <person name="Sun M."/>
            <person name="Wang L."/>
            <person name="Mercier A."/>
            <person name="Li F."/>
            <person name="Yang H."/>
            <person name="Xiang J."/>
        </authorList>
    </citation>
    <scope>NUCLEOTIDE SEQUENCE [LARGE SCALE GENOMIC DNA]</scope>
    <source>
        <strain evidence="2">Shaxun</strain>
        <tissue evidence="2">Muscle</tissue>
    </source>
</reference>
<dbReference type="SMART" id="SM00386">
    <property type="entry name" value="HAT"/>
    <property type="match status" value="3"/>
</dbReference>
<dbReference type="GO" id="GO:0005634">
    <property type="term" value="C:nucleus"/>
    <property type="evidence" value="ECO:0007669"/>
    <property type="project" value="TreeGrafter"/>
</dbReference>